<dbReference type="STRING" id="869209.Tresu_0667"/>
<accession>F2NUP5</accession>
<gene>
    <name evidence="2" type="ordered locus">Tresu_0667</name>
</gene>
<dbReference type="REBASE" id="34440">
    <property type="entry name" value="C.Tsu2489IVP"/>
</dbReference>
<keyword evidence="3" id="KW-1185">Reference proteome</keyword>
<proteinExistence type="predicted"/>
<feature type="domain" description="HTH cro/C1-type" evidence="1">
    <location>
        <begin position="7"/>
        <end position="65"/>
    </location>
</feature>
<evidence type="ECO:0000313" key="3">
    <source>
        <dbReference type="Proteomes" id="UP000006852"/>
    </source>
</evidence>
<evidence type="ECO:0000259" key="1">
    <source>
        <dbReference type="Pfam" id="PF13443"/>
    </source>
</evidence>
<dbReference type="SUPFAM" id="SSF47413">
    <property type="entry name" value="lambda repressor-like DNA-binding domains"/>
    <property type="match status" value="1"/>
</dbReference>
<sequence>MSASYKKLWKILIDRDMNKSDLIQKANITSNIVAKMGRGEDVSMESLRKICLALDCEIGDIMELNIKETKDNK</sequence>
<dbReference type="Proteomes" id="UP000006852">
    <property type="component" value="Chromosome"/>
</dbReference>
<dbReference type="OrthoDB" id="371168at2"/>
<dbReference type="Pfam" id="PF13443">
    <property type="entry name" value="HTH_26"/>
    <property type="match status" value="1"/>
</dbReference>
<dbReference type="AlphaFoldDB" id="F2NUP5"/>
<reference evidence="3" key="2">
    <citation type="submission" date="2011-04" db="EMBL/GenBank/DDBJ databases">
        <title>The complete genome of chromosome of Treponema succinifaciens DSM 2489.</title>
        <authorList>
            <person name="Lucas S."/>
            <person name="Copeland A."/>
            <person name="Lapidus A."/>
            <person name="Bruce D."/>
            <person name="Goodwin L."/>
            <person name="Pitluck S."/>
            <person name="Peters L."/>
            <person name="Kyrpides N."/>
            <person name="Mavromatis K."/>
            <person name="Ivanova N."/>
            <person name="Ovchinnikova G."/>
            <person name="Teshima H."/>
            <person name="Detter J.C."/>
            <person name="Tapia R."/>
            <person name="Han C."/>
            <person name="Land M."/>
            <person name="Hauser L."/>
            <person name="Markowitz V."/>
            <person name="Cheng J.-F."/>
            <person name="Hugenholtz P."/>
            <person name="Woyke T."/>
            <person name="Wu D."/>
            <person name="Gronow S."/>
            <person name="Wellnitz S."/>
            <person name="Brambilla E."/>
            <person name="Klenk H.-P."/>
            <person name="Eisen J.A."/>
        </authorList>
    </citation>
    <scope>NUCLEOTIDE SEQUENCE [LARGE SCALE GENOMIC DNA]</scope>
    <source>
        <strain evidence="3">ATCC 33096 / DSM 2489 / 6091</strain>
    </source>
</reference>
<dbReference type="PANTHER" id="PTHR37301:SF1">
    <property type="entry name" value="DNA-BINDING PROTEIN"/>
    <property type="match status" value="1"/>
</dbReference>
<dbReference type="InterPro" id="IPR010982">
    <property type="entry name" value="Lambda_DNA-bd_dom_sf"/>
</dbReference>
<dbReference type="eggNOG" id="COG3655">
    <property type="taxonomic scope" value="Bacteria"/>
</dbReference>
<dbReference type="HOGENOM" id="CLU_066192_31_1_12"/>
<dbReference type="EMBL" id="CP002631">
    <property type="protein sequence ID" value="AEB13608.1"/>
    <property type="molecule type" value="Genomic_DNA"/>
</dbReference>
<protein>
    <recommendedName>
        <fullName evidence="1">HTH cro/C1-type domain-containing protein</fullName>
    </recommendedName>
</protein>
<dbReference type="RefSeq" id="WP_013700915.1">
    <property type="nucleotide sequence ID" value="NC_015385.1"/>
</dbReference>
<dbReference type="PANTHER" id="PTHR37301">
    <property type="entry name" value="DNA-BINDING PROTEIN-RELATED"/>
    <property type="match status" value="1"/>
</dbReference>
<reference evidence="2 3" key="1">
    <citation type="journal article" date="2011" name="Stand. Genomic Sci.">
        <title>Complete genome sequence of Treponema succinifaciens type strain (6091).</title>
        <authorList>
            <person name="Han C."/>
            <person name="Gronow S."/>
            <person name="Teshima H."/>
            <person name="Lapidus A."/>
            <person name="Nolan M."/>
            <person name="Lucas S."/>
            <person name="Hammon N."/>
            <person name="Deshpande S."/>
            <person name="Cheng J.F."/>
            <person name="Zeytun A."/>
            <person name="Tapia R."/>
            <person name="Goodwin L."/>
            <person name="Pitluck S."/>
            <person name="Liolios K."/>
            <person name="Pagani I."/>
            <person name="Ivanova N."/>
            <person name="Mavromatis K."/>
            <person name="Mikhailova N."/>
            <person name="Huntemann M."/>
            <person name="Pati A."/>
            <person name="Chen A."/>
            <person name="Palaniappan K."/>
            <person name="Land M."/>
            <person name="Hauser L."/>
            <person name="Brambilla E.M."/>
            <person name="Rohde M."/>
            <person name="Goker M."/>
            <person name="Woyke T."/>
            <person name="Bristow J."/>
            <person name="Eisen J.A."/>
            <person name="Markowitz V."/>
            <person name="Hugenholtz P."/>
            <person name="Kyrpides N.C."/>
            <person name="Klenk H.P."/>
            <person name="Detter J.C."/>
        </authorList>
    </citation>
    <scope>NUCLEOTIDE SEQUENCE [LARGE SCALE GENOMIC DNA]</scope>
    <source>
        <strain evidence="3">ATCC 33096 / DSM 2489 / 6091</strain>
    </source>
</reference>
<dbReference type="Gene3D" id="1.10.260.40">
    <property type="entry name" value="lambda repressor-like DNA-binding domains"/>
    <property type="match status" value="1"/>
</dbReference>
<dbReference type="GeneID" id="302997863"/>
<evidence type="ECO:0000313" key="2">
    <source>
        <dbReference type="EMBL" id="AEB13608.1"/>
    </source>
</evidence>
<dbReference type="InterPro" id="IPR001387">
    <property type="entry name" value="Cro/C1-type_HTH"/>
</dbReference>
<dbReference type="GO" id="GO:0003677">
    <property type="term" value="F:DNA binding"/>
    <property type="evidence" value="ECO:0007669"/>
    <property type="project" value="InterPro"/>
</dbReference>
<name>F2NUP5_TRES6</name>
<dbReference type="KEGG" id="tsu:Tresu_0667"/>
<organism evidence="2 3">
    <name type="scientific">Treponema succinifaciens (strain ATCC 33096 / DSM 2489 / 6091)</name>
    <dbReference type="NCBI Taxonomy" id="869209"/>
    <lineage>
        <taxon>Bacteria</taxon>
        <taxon>Pseudomonadati</taxon>
        <taxon>Spirochaetota</taxon>
        <taxon>Spirochaetia</taxon>
        <taxon>Spirochaetales</taxon>
        <taxon>Treponemataceae</taxon>
        <taxon>Treponema</taxon>
    </lineage>
</organism>